<evidence type="ECO:0000313" key="3">
    <source>
        <dbReference type="Proteomes" id="UP000052268"/>
    </source>
</evidence>
<dbReference type="RefSeq" id="WP_059153054.1">
    <property type="nucleotide sequence ID" value="NZ_KQ130457.1"/>
</dbReference>
<protein>
    <recommendedName>
        <fullName evidence="4">Spore coat protein U domain-containing protein</fullName>
    </recommendedName>
</protein>
<keyword evidence="3" id="KW-1185">Reference proteome</keyword>
<evidence type="ECO:0000313" key="2">
    <source>
        <dbReference type="EMBL" id="KMS51882.1"/>
    </source>
</evidence>
<proteinExistence type="predicted"/>
<organism evidence="2 3">
    <name type="scientific">Novosphingobium barchaimii LL02</name>
    <dbReference type="NCBI Taxonomy" id="1114963"/>
    <lineage>
        <taxon>Bacteria</taxon>
        <taxon>Pseudomonadati</taxon>
        <taxon>Pseudomonadota</taxon>
        <taxon>Alphaproteobacteria</taxon>
        <taxon>Sphingomonadales</taxon>
        <taxon>Sphingomonadaceae</taxon>
        <taxon>Novosphingobium</taxon>
    </lineage>
</organism>
<feature type="signal peptide" evidence="1">
    <location>
        <begin position="1"/>
        <end position="32"/>
    </location>
</feature>
<keyword evidence="1" id="KW-0732">Signal</keyword>
<dbReference type="EMBL" id="JACU01000010">
    <property type="protein sequence ID" value="KMS51882.1"/>
    <property type="molecule type" value="Genomic_DNA"/>
</dbReference>
<gene>
    <name evidence="2" type="ORF">V474_02235</name>
</gene>
<feature type="chain" id="PRO_5005291396" description="Spore coat protein U domain-containing protein" evidence="1">
    <location>
        <begin position="33"/>
        <end position="197"/>
    </location>
</feature>
<comment type="caution">
    <text evidence="2">The sequence shown here is derived from an EMBL/GenBank/DDBJ whole genome shotgun (WGS) entry which is preliminary data.</text>
</comment>
<reference evidence="2 3" key="1">
    <citation type="journal article" date="2015" name="G3 (Bethesda)">
        <title>Insights into Ongoing Evolution of the Hexachlorocyclohexane Catabolic Pathway from Comparative Genomics of Ten Sphingomonadaceae Strains.</title>
        <authorList>
            <person name="Pearce S.L."/>
            <person name="Oakeshott J.G."/>
            <person name="Pandey G."/>
        </authorList>
    </citation>
    <scope>NUCLEOTIDE SEQUENCE [LARGE SCALE GENOMIC DNA]</scope>
    <source>
        <strain evidence="2 3">LL02</strain>
    </source>
</reference>
<dbReference type="PATRIC" id="fig|1114963.3.peg.4064"/>
<dbReference type="Proteomes" id="UP000052268">
    <property type="component" value="Unassembled WGS sequence"/>
</dbReference>
<dbReference type="AlphaFoldDB" id="A0A0J7XJI8"/>
<accession>A0A0J7XJI8</accession>
<evidence type="ECO:0000256" key="1">
    <source>
        <dbReference type="SAM" id="SignalP"/>
    </source>
</evidence>
<evidence type="ECO:0008006" key="4">
    <source>
        <dbReference type="Google" id="ProtNLM"/>
    </source>
</evidence>
<dbReference type="OrthoDB" id="7503115at2"/>
<name>A0A0J7XJI8_9SPHN</name>
<sequence length="197" mass="20352">MMFDRSWRLSPAAIKAGSALLVALLIIGPAQAATESVAIDVVARIKERCGFAANGPTSITAPRDLESAANFSLAVGLDCNTPYALGVTSQRGALTNVDANDDGSGFSFSKHYRVSVMLETDKGAVRSAPCASDEIADGGRCAFASFVPGRGLKSGAGISVGRNAVISIDWPAQALAQPRLAAGRYKDTLILVVGPRA</sequence>